<dbReference type="HOGENOM" id="CLU_2254926_0_0_1"/>
<dbReference type="InParanoid" id="M1BA44"/>
<sequence length="104" mass="11843">MEASTHDPYELMWRRVPVSYDEIVEASTRDLKGPATLILTLLASFVVDQGSEVLVSPHCARGVTEEHRVLTGSLHTVPTIHELFKKHNCDWMVESLFKYSEEMV</sequence>
<evidence type="ECO:0000313" key="2">
    <source>
        <dbReference type="Proteomes" id="UP000011115"/>
    </source>
</evidence>
<dbReference type="EnsemblPlants" id="PGSC0003DMT400040596">
    <property type="protein sequence ID" value="PGSC0003DMT400040596"/>
    <property type="gene ID" value="PGSC0003DMG400015696"/>
</dbReference>
<dbReference type="PaxDb" id="4113-PGSC0003DMT400040596"/>
<dbReference type="AlphaFoldDB" id="M1BA44"/>
<evidence type="ECO:0000313" key="1">
    <source>
        <dbReference type="EnsemblPlants" id="PGSC0003DMT400040596"/>
    </source>
</evidence>
<reference evidence="1" key="2">
    <citation type="submission" date="2015-06" db="UniProtKB">
        <authorList>
            <consortium name="EnsemblPlants"/>
        </authorList>
    </citation>
    <scope>IDENTIFICATION</scope>
    <source>
        <strain evidence="1">DM1-3 516 R44</strain>
    </source>
</reference>
<dbReference type="Proteomes" id="UP000011115">
    <property type="component" value="Unassembled WGS sequence"/>
</dbReference>
<protein>
    <submittedName>
        <fullName evidence="1">Uncharacterized protein</fullName>
    </submittedName>
</protein>
<organism evidence="1 2">
    <name type="scientific">Solanum tuberosum</name>
    <name type="common">Potato</name>
    <dbReference type="NCBI Taxonomy" id="4113"/>
    <lineage>
        <taxon>Eukaryota</taxon>
        <taxon>Viridiplantae</taxon>
        <taxon>Streptophyta</taxon>
        <taxon>Embryophyta</taxon>
        <taxon>Tracheophyta</taxon>
        <taxon>Spermatophyta</taxon>
        <taxon>Magnoliopsida</taxon>
        <taxon>eudicotyledons</taxon>
        <taxon>Gunneridae</taxon>
        <taxon>Pentapetalae</taxon>
        <taxon>asterids</taxon>
        <taxon>lamiids</taxon>
        <taxon>Solanales</taxon>
        <taxon>Solanaceae</taxon>
        <taxon>Solanoideae</taxon>
        <taxon>Solaneae</taxon>
        <taxon>Solanum</taxon>
    </lineage>
</organism>
<proteinExistence type="predicted"/>
<reference evidence="2" key="1">
    <citation type="journal article" date="2011" name="Nature">
        <title>Genome sequence and analysis of the tuber crop potato.</title>
        <authorList>
            <consortium name="The Potato Genome Sequencing Consortium"/>
        </authorList>
    </citation>
    <scope>NUCLEOTIDE SEQUENCE [LARGE SCALE GENOMIC DNA]</scope>
    <source>
        <strain evidence="2">cv. DM1-3 516 R44</strain>
    </source>
</reference>
<accession>M1BA44</accession>
<keyword evidence="2" id="KW-1185">Reference proteome</keyword>
<dbReference type="Gramene" id="PGSC0003DMT400040596">
    <property type="protein sequence ID" value="PGSC0003DMT400040596"/>
    <property type="gene ID" value="PGSC0003DMG400015696"/>
</dbReference>
<name>M1BA44_SOLTU</name>